<dbReference type="PANTHER" id="PTHR43787:SF11">
    <property type="entry name" value="UPF0026 PROTEIN SLR1464"/>
    <property type="match status" value="1"/>
</dbReference>
<gene>
    <name evidence="8" type="ORF">L3049_03535</name>
</gene>
<evidence type="ECO:0000259" key="7">
    <source>
        <dbReference type="PROSITE" id="PS51918"/>
    </source>
</evidence>
<evidence type="ECO:0000256" key="3">
    <source>
        <dbReference type="ARBA" id="ARBA00022691"/>
    </source>
</evidence>
<sequence length="315" mass="35757">MYKYLFGPVPSRRLGMSLGVDLVPKKVCSLDCVYCEVGKTTKLSLERKEYINADCIKDELTHYLKNNPSPDYITITASGEPTLNQHLGAIIDFIKQTKADIPVALITNGSLLYDPEVRKEMMKADLLLPSLDAATNDVFKKINRPAEDLTVEMCIEGIISLRKEFEGKIWLEVFILPGYNDSKEELTALKEVILKVNPDSIHLNTLDRPGTVANLRGASREELQRVVDFWQMDKVEIVAKLKQVETQQTYRKDTASAILETVARRPCTLEDLTKMLGLKSEEIEKQLKQLIEECKLESVAQDRGVFYQLLEKDMD</sequence>
<accession>A0ABT5VNQ7</accession>
<keyword evidence="5" id="KW-0408">Iron</keyword>
<dbReference type="PANTHER" id="PTHR43787">
    <property type="entry name" value="FEMO COFACTOR BIOSYNTHESIS PROTEIN NIFB-RELATED"/>
    <property type="match status" value="1"/>
</dbReference>
<dbReference type="RefSeq" id="WP_275108407.1">
    <property type="nucleotide sequence ID" value="NZ_JAKJSC010000001.1"/>
</dbReference>
<dbReference type="InterPro" id="IPR040084">
    <property type="entry name" value="GTPase_Obg"/>
</dbReference>
<feature type="domain" description="Radical SAM core" evidence="7">
    <location>
        <begin position="8"/>
        <end position="245"/>
    </location>
</feature>
<evidence type="ECO:0000313" key="8">
    <source>
        <dbReference type="EMBL" id="MDE5417069.1"/>
    </source>
</evidence>
<evidence type="ECO:0000256" key="4">
    <source>
        <dbReference type="ARBA" id="ARBA00022723"/>
    </source>
</evidence>
<evidence type="ECO:0000256" key="6">
    <source>
        <dbReference type="ARBA" id="ARBA00023014"/>
    </source>
</evidence>
<dbReference type="PROSITE" id="PS51918">
    <property type="entry name" value="RADICAL_SAM"/>
    <property type="match status" value="1"/>
</dbReference>
<keyword evidence="6" id="KW-0411">Iron-sulfur</keyword>
<dbReference type="SFLD" id="SFLDS00029">
    <property type="entry name" value="Radical_SAM"/>
    <property type="match status" value="1"/>
</dbReference>
<organism evidence="8 9">
    <name type="scientific">Paralabilibaculum antarcticum</name>
    <dbReference type="NCBI Taxonomy" id="2912572"/>
    <lineage>
        <taxon>Bacteria</taxon>
        <taxon>Pseudomonadati</taxon>
        <taxon>Bacteroidota</taxon>
        <taxon>Bacteroidia</taxon>
        <taxon>Marinilabiliales</taxon>
        <taxon>Marinifilaceae</taxon>
        <taxon>Paralabilibaculum</taxon>
    </lineage>
</organism>
<evidence type="ECO:0000256" key="2">
    <source>
        <dbReference type="ARBA" id="ARBA00022485"/>
    </source>
</evidence>
<dbReference type="EMBL" id="JAKJSC010000001">
    <property type="protein sequence ID" value="MDE5417069.1"/>
    <property type="molecule type" value="Genomic_DNA"/>
</dbReference>
<keyword evidence="4" id="KW-0479">Metal-binding</keyword>
<comment type="cofactor">
    <cofactor evidence="1">
        <name>[4Fe-4S] cluster</name>
        <dbReference type="ChEBI" id="CHEBI:49883"/>
    </cofactor>
</comment>
<dbReference type="Pfam" id="PF04055">
    <property type="entry name" value="Radical_SAM"/>
    <property type="match status" value="1"/>
</dbReference>
<dbReference type="Proteomes" id="UP001528920">
    <property type="component" value="Unassembled WGS sequence"/>
</dbReference>
<dbReference type="SUPFAM" id="SSF102114">
    <property type="entry name" value="Radical SAM enzymes"/>
    <property type="match status" value="1"/>
</dbReference>
<keyword evidence="2" id="KW-0004">4Fe-4S</keyword>
<proteinExistence type="predicted"/>
<evidence type="ECO:0000256" key="1">
    <source>
        <dbReference type="ARBA" id="ARBA00001966"/>
    </source>
</evidence>
<keyword evidence="9" id="KW-1185">Reference proteome</keyword>
<dbReference type="SFLD" id="SFLDG01083">
    <property type="entry name" value="Uncharacterised_Radical_SAM_Su"/>
    <property type="match status" value="1"/>
</dbReference>
<evidence type="ECO:0000313" key="9">
    <source>
        <dbReference type="Proteomes" id="UP001528920"/>
    </source>
</evidence>
<comment type="caution">
    <text evidence="8">The sequence shown here is derived from an EMBL/GenBank/DDBJ whole genome shotgun (WGS) entry which is preliminary data.</text>
</comment>
<protein>
    <submittedName>
        <fullName evidence="8">Radical SAM protein</fullName>
    </submittedName>
</protein>
<dbReference type="InterPro" id="IPR007197">
    <property type="entry name" value="rSAM"/>
</dbReference>
<dbReference type="Gene3D" id="3.20.20.70">
    <property type="entry name" value="Aldolase class I"/>
    <property type="match status" value="1"/>
</dbReference>
<name>A0ABT5VNQ7_9BACT</name>
<dbReference type="InterPro" id="IPR058240">
    <property type="entry name" value="rSAM_sf"/>
</dbReference>
<dbReference type="InterPro" id="IPR013785">
    <property type="entry name" value="Aldolase_TIM"/>
</dbReference>
<reference evidence="8 9" key="1">
    <citation type="submission" date="2022-01" db="EMBL/GenBank/DDBJ databases">
        <title>Labilibaculum sp. nov, a marine bacterium isolated from Antarctica.</title>
        <authorList>
            <person name="Dai W."/>
        </authorList>
    </citation>
    <scope>NUCLEOTIDE SEQUENCE [LARGE SCALE GENOMIC DNA]</scope>
    <source>
        <strain evidence="8 9">DW002</strain>
    </source>
</reference>
<evidence type="ECO:0000256" key="5">
    <source>
        <dbReference type="ARBA" id="ARBA00023004"/>
    </source>
</evidence>
<dbReference type="CDD" id="cd01335">
    <property type="entry name" value="Radical_SAM"/>
    <property type="match status" value="1"/>
</dbReference>
<keyword evidence="3" id="KW-0949">S-adenosyl-L-methionine</keyword>